<reference evidence="1" key="1">
    <citation type="submission" date="2021-04" db="EMBL/GenBank/DDBJ databases">
        <title>Oceanospirillales bacteria with DddD are important DMSP degraders in coastal seawater.</title>
        <authorList>
            <person name="Liu J."/>
        </authorList>
    </citation>
    <scope>NUCLEOTIDE SEQUENCE</scope>
    <source>
        <strain evidence="1">GY6</strain>
    </source>
</reference>
<gene>
    <name evidence="1" type="ORF">KDX31_17340</name>
</gene>
<proteinExistence type="predicted"/>
<dbReference type="InterPro" id="IPR010727">
    <property type="entry name" value="DUF1302"/>
</dbReference>
<name>A0ABY5GTF5_9GAMM</name>
<protein>
    <submittedName>
        <fullName evidence="1">DUF1302 domain-containing protein</fullName>
    </submittedName>
</protein>
<dbReference type="Pfam" id="PF06980">
    <property type="entry name" value="DUF1302"/>
    <property type="match status" value="1"/>
</dbReference>
<dbReference type="EMBL" id="CP073344">
    <property type="protein sequence ID" value="UTW03068.1"/>
    <property type="molecule type" value="Genomic_DNA"/>
</dbReference>
<keyword evidence="2" id="KW-1185">Reference proteome</keyword>
<organism evidence="1 2">
    <name type="scientific">Amphritea atlantica</name>
    <dbReference type="NCBI Taxonomy" id="355243"/>
    <lineage>
        <taxon>Bacteria</taxon>
        <taxon>Pseudomonadati</taxon>
        <taxon>Pseudomonadota</taxon>
        <taxon>Gammaproteobacteria</taxon>
        <taxon>Oceanospirillales</taxon>
        <taxon>Oceanospirillaceae</taxon>
        <taxon>Amphritea</taxon>
    </lineage>
</organism>
<accession>A0ABY5GTF5</accession>
<sequence>MAIETGNSDLSIRFDNTVRLSYGQRVENRDASIAQTVNYNDGDLKFATGDAVNQRLDLLSELDVVYKDTTGFRLSGAGWYDHAYADNSDELSDFADRYYHGPSGELLDAFVFYNAEVGNALLNVKLGRHTLFWGETLFNAANGINYGQSALDLGKLYTVPGSSTKELFIPRNQLSASLTLSPELTLGAQYFLAFNHSRFPEGGTYWGPYDMALDGGSEFLLPMPPANYLSVPRGQDVTPDDTGDFGLMASWSPQWLDGTLGFYYRRTSDSLPFLLVDASNGLGSANYFTTYGSDIDLYGLSLATSVGPVSVGVDINYRQNMTLASNFGLVNSTYYNLGQAGVINGANIIANKPSTGETGLARGDTLHAVVNGMVIFGDTPLWDSSVLAVEGALTHLVKVTDGEQSFKGAASYRGIDKVTTNAYSLTAKFTPTWYQVTPGLDLSLPISVNFGLSGNSAVQFGGNEDAGSYSIGLSGDLHQKYKFDLQYIDAFGPDKTCSTGNDNNTPGTSGSYACIPGQITSQAGLAPLLKDRGMVMLSFKTTF</sequence>
<dbReference type="Proteomes" id="UP001059950">
    <property type="component" value="Chromosome"/>
</dbReference>
<evidence type="ECO:0000313" key="1">
    <source>
        <dbReference type="EMBL" id="UTW03068.1"/>
    </source>
</evidence>
<evidence type="ECO:0000313" key="2">
    <source>
        <dbReference type="Proteomes" id="UP001059950"/>
    </source>
</evidence>